<dbReference type="Pfam" id="PF00583">
    <property type="entry name" value="Acetyltransf_1"/>
    <property type="match status" value="1"/>
</dbReference>
<sequence length="140" mass="15835">LRLRLAKASDITSIQKCNLATLPENYQSAFYASHLKSWPSLALVANSLGDLFFTKREKMRSGHVTSLAVLKEYRRLGLASQLMDQLHHQMLLSSVSSIGLHVRVTNKAATRLYETTMGYHVSRVIPSYYQDGEDAYLMNK</sequence>
<dbReference type="Gene3D" id="3.40.630.30">
    <property type="match status" value="1"/>
</dbReference>
<comment type="caution">
    <text evidence="5">The sequence shown here is derived from an EMBL/GenBank/DDBJ whole genome shotgun (WGS) entry which is preliminary data.</text>
</comment>
<feature type="non-terminal residue" evidence="5">
    <location>
        <position position="140"/>
    </location>
</feature>
<comment type="similarity">
    <text evidence="3">Belongs to the acetyltransferase family. ARD1 subfamily.</text>
</comment>
<dbReference type="GO" id="GO:0031415">
    <property type="term" value="C:NatA complex"/>
    <property type="evidence" value="ECO:0007669"/>
    <property type="project" value="InterPro"/>
</dbReference>
<keyword evidence="2" id="KW-0012">Acyltransferase</keyword>
<dbReference type="AlphaFoldDB" id="A0A9W7AXI9"/>
<dbReference type="SUPFAM" id="SSF55729">
    <property type="entry name" value="Acyl-CoA N-acyltransferases (Nat)"/>
    <property type="match status" value="1"/>
</dbReference>
<dbReference type="PROSITE" id="PS51186">
    <property type="entry name" value="GNAT"/>
    <property type="match status" value="1"/>
</dbReference>
<proteinExistence type="inferred from homology"/>
<protein>
    <recommendedName>
        <fullName evidence="4">N-acetyltransferase domain-containing protein</fullName>
    </recommendedName>
</protein>
<evidence type="ECO:0000256" key="2">
    <source>
        <dbReference type="ARBA" id="ARBA00023315"/>
    </source>
</evidence>
<dbReference type="PANTHER" id="PTHR23091:SF4">
    <property type="entry name" value="N-TERMINAL AMINO-ACID N(ALPHA)-ACETYLTRANSFERASE NATA"/>
    <property type="match status" value="1"/>
</dbReference>
<evidence type="ECO:0000313" key="5">
    <source>
        <dbReference type="EMBL" id="GMH76239.1"/>
    </source>
</evidence>
<organism evidence="5 6">
    <name type="scientific">Triparma laevis f. inornata</name>
    <dbReference type="NCBI Taxonomy" id="1714386"/>
    <lineage>
        <taxon>Eukaryota</taxon>
        <taxon>Sar</taxon>
        <taxon>Stramenopiles</taxon>
        <taxon>Ochrophyta</taxon>
        <taxon>Bolidophyceae</taxon>
        <taxon>Parmales</taxon>
        <taxon>Triparmaceae</taxon>
        <taxon>Triparma</taxon>
    </lineage>
</organism>
<evidence type="ECO:0000256" key="1">
    <source>
        <dbReference type="ARBA" id="ARBA00022679"/>
    </source>
</evidence>
<dbReference type="InterPro" id="IPR045047">
    <property type="entry name" value="Ard1-like"/>
</dbReference>
<dbReference type="GO" id="GO:1990189">
    <property type="term" value="F:protein N-terminal-serine acetyltransferase activity"/>
    <property type="evidence" value="ECO:0007669"/>
    <property type="project" value="TreeGrafter"/>
</dbReference>
<dbReference type="InterPro" id="IPR000182">
    <property type="entry name" value="GNAT_dom"/>
</dbReference>
<dbReference type="Proteomes" id="UP001162640">
    <property type="component" value="Unassembled WGS sequence"/>
</dbReference>
<reference evidence="6" key="1">
    <citation type="journal article" date="2023" name="Commun. Biol.">
        <title>Genome analysis of Parmales, the sister group of diatoms, reveals the evolutionary specialization of diatoms from phago-mixotrophs to photoautotrophs.</title>
        <authorList>
            <person name="Ban H."/>
            <person name="Sato S."/>
            <person name="Yoshikawa S."/>
            <person name="Yamada K."/>
            <person name="Nakamura Y."/>
            <person name="Ichinomiya M."/>
            <person name="Sato N."/>
            <person name="Blanc-Mathieu R."/>
            <person name="Endo H."/>
            <person name="Kuwata A."/>
            <person name="Ogata H."/>
        </authorList>
    </citation>
    <scope>NUCLEOTIDE SEQUENCE [LARGE SCALE GENOMIC DNA]</scope>
</reference>
<dbReference type="PANTHER" id="PTHR23091">
    <property type="entry name" value="N-TERMINAL ACETYLTRANSFERASE"/>
    <property type="match status" value="1"/>
</dbReference>
<dbReference type="EMBL" id="BLQM01000218">
    <property type="protein sequence ID" value="GMH76239.1"/>
    <property type="molecule type" value="Genomic_DNA"/>
</dbReference>
<feature type="domain" description="N-acetyltransferase" evidence="4">
    <location>
        <begin position="1"/>
        <end position="140"/>
    </location>
</feature>
<evidence type="ECO:0000256" key="3">
    <source>
        <dbReference type="ARBA" id="ARBA00025786"/>
    </source>
</evidence>
<evidence type="ECO:0000313" key="6">
    <source>
        <dbReference type="Proteomes" id="UP001162640"/>
    </source>
</evidence>
<feature type="non-terminal residue" evidence="5">
    <location>
        <position position="1"/>
    </location>
</feature>
<accession>A0A9W7AXI9</accession>
<dbReference type="InterPro" id="IPR016181">
    <property type="entry name" value="Acyl_CoA_acyltransferase"/>
</dbReference>
<dbReference type="CDD" id="cd04301">
    <property type="entry name" value="NAT_SF"/>
    <property type="match status" value="1"/>
</dbReference>
<keyword evidence="1" id="KW-0808">Transferase</keyword>
<gene>
    <name evidence="5" type="ORF">TL16_g07010</name>
</gene>
<evidence type="ECO:0000259" key="4">
    <source>
        <dbReference type="PROSITE" id="PS51186"/>
    </source>
</evidence>
<name>A0A9W7AXI9_9STRA</name>
<dbReference type="GO" id="GO:1990190">
    <property type="term" value="F:protein-N-terminal-glutamate acetyltransferase activity"/>
    <property type="evidence" value="ECO:0007669"/>
    <property type="project" value="TreeGrafter"/>
</dbReference>